<feature type="compositionally biased region" description="Basic residues" evidence="2">
    <location>
        <begin position="442"/>
        <end position="453"/>
    </location>
</feature>
<sequence length="704" mass="79345">MDPHPTLRKVMSTSECAYRSMITTQLARLLDIDSEFNFDHNHNNDDDNHSINGNQRSATVFGAPLTHEGICSISQLIEYISKPDQIIEEGIFRKAGVKSRQKELRSLIATGQTIDIDYRKFSVHDCCDLLKRFISELPQSILTNGLQKFFLQSLKLESEQKKLDTIRLLILLLPAPNRSFLFELLTLFDNVAKHSNQNRMSIENLATVFAPSIFHCQWSMSSKSLSSSSSSTTTTTMATNSSQNLSSNSVQNMLIANQESIQCLTMMIHNVRLIFEPPEQLIRDATVFISNHIRLQKRTLQSSGCENLVSVTNLSAIPAAKFCATTVQSYSAKDYTERQLAELYAQMQSMANESPSIQKKLKKFNHIKTGTPKTVLKRDKQQQELIKQSLKKSSSVKKSDKGLKSLFKKMMTPNSERKRSIKLSSSSVSSSTASSPIITPKNRSKISTPKHRRESMSPRSIIPIDEKLMAELPPTPVARNDSKLTIISKRKPSQTFHETKLPIAVTTFVSNEQQNKKKQHLPTPIRSCSNSIISSTRLSCRYSQTQIPSISDRIGKENHLNNNVRLPMKILSLPTPLRNNNNNNDDDTNYNDGENIRRKRVKYLTSVYEELIASQNSSSSSSSTTVKQPSSRIPIINRSLINNADTNEDLSEYVSLTTVYTKTPLIEHNRHLSSSTSSSSSTTIPKIHQRTSNSMRLYSKHTRL</sequence>
<dbReference type="GO" id="GO:0051056">
    <property type="term" value="P:regulation of small GTPase mediated signal transduction"/>
    <property type="evidence" value="ECO:0007669"/>
    <property type="project" value="TreeGrafter"/>
</dbReference>
<dbReference type="Gene3D" id="1.10.555.10">
    <property type="entry name" value="Rho GTPase activation protein"/>
    <property type="match status" value="1"/>
</dbReference>
<dbReference type="GO" id="GO:0005096">
    <property type="term" value="F:GTPase activator activity"/>
    <property type="evidence" value="ECO:0007669"/>
    <property type="project" value="UniProtKB-KW"/>
</dbReference>
<dbReference type="AlphaFoldDB" id="A0A922HW39"/>
<dbReference type="Pfam" id="PF00620">
    <property type="entry name" value="RhoGAP"/>
    <property type="match status" value="1"/>
</dbReference>
<dbReference type="Proteomes" id="UP000790347">
    <property type="component" value="Unassembled WGS sequence"/>
</dbReference>
<feature type="region of interest" description="Disordered" evidence="2">
    <location>
        <begin position="387"/>
        <end position="457"/>
    </location>
</feature>
<feature type="domain" description="Rho-GAP" evidence="3">
    <location>
        <begin position="63"/>
        <end position="262"/>
    </location>
</feature>
<accession>A0A922HW39</accession>
<comment type="caution">
    <text evidence="4">The sequence shown here is derived from an EMBL/GenBank/DDBJ whole genome shotgun (WGS) entry which is preliminary data.</text>
</comment>
<evidence type="ECO:0000313" key="5">
    <source>
        <dbReference type="Proteomes" id="UP000790347"/>
    </source>
</evidence>
<evidence type="ECO:0000256" key="2">
    <source>
        <dbReference type="SAM" id="MobiDB-lite"/>
    </source>
</evidence>
<keyword evidence="1" id="KW-0343">GTPase activation</keyword>
<dbReference type="InterPro" id="IPR008936">
    <property type="entry name" value="Rho_GTPase_activation_prot"/>
</dbReference>
<dbReference type="PANTHER" id="PTHR14963:SF7">
    <property type="entry name" value="RHO GTPASE-ACTIVATING PROTEIN 19"/>
    <property type="match status" value="1"/>
</dbReference>
<evidence type="ECO:0000256" key="1">
    <source>
        <dbReference type="ARBA" id="ARBA00022468"/>
    </source>
</evidence>
<dbReference type="GO" id="GO:0005737">
    <property type="term" value="C:cytoplasm"/>
    <property type="evidence" value="ECO:0007669"/>
    <property type="project" value="TreeGrafter"/>
</dbReference>
<name>A0A922HW39_DERFA</name>
<feature type="compositionally biased region" description="Low complexity" evidence="2">
    <location>
        <begin position="673"/>
        <end position="683"/>
    </location>
</feature>
<evidence type="ECO:0000313" key="4">
    <source>
        <dbReference type="EMBL" id="KAH9512135.1"/>
    </source>
</evidence>
<proteinExistence type="predicted"/>
<dbReference type="EMBL" id="ASGP02000004">
    <property type="protein sequence ID" value="KAH9512135.1"/>
    <property type="molecule type" value="Genomic_DNA"/>
</dbReference>
<reference evidence="4" key="2">
    <citation type="journal article" date="2022" name="Res Sq">
        <title>Comparative Genomics Reveals Insights into the Divergent Evolution of Astigmatic Mites and Household Pest Adaptations.</title>
        <authorList>
            <person name="Xiong Q."/>
            <person name="Wan A.T.-Y."/>
            <person name="Liu X.-Y."/>
            <person name="Fung C.S.-H."/>
            <person name="Xiao X."/>
            <person name="Malainual N."/>
            <person name="Hou J."/>
            <person name="Wang L."/>
            <person name="Wang M."/>
            <person name="Yang K."/>
            <person name="Cui Y."/>
            <person name="Leung E."/>
            <person name="Nong W."/>
            <person name="Shin S.-K."/>
            <person name="Au S."/>
            <person name="Jeong K.Y."/>
            <person name="Chew F.T."/>
            <person name="Hui J."/>
            <person name="Leung T.F."/>
            <person name="Tungtrongchitr A."/>
            <person name="Zhong N."/>
            <person name="Liu Z."/>
            <person name="Tsui S."/>
        </authorList>
    </citation>
    <scope>NUCLEOTIDE SEQUENCE</scope>
    <source>
        <strain evidence="4">Derf</strain>
        <tissue evidence="4">Whole organism</tissue>
    </source>
</reference>
<reference evidence="4" key="1">
    <citation type="submission" date="2013-05" db="EMBL/GenBank/DDBJ databases">
        <authorList>
            <person name="Yim A.K.Y."/>
            <person name="Chan T.F."/>
            <person name="Ji K.M."/>
            <person name="Liu X.Y."/>
            <person name="Zhou J.W."/>
            <person name="Li R.Q."/>
            <person name="Yang K.Y."/>
            <person name="Li J."/>
            <person name="Li M."/>
            <person name="Law P.T.W."/>
            <person name="Wu Y.L."/>
            <person name="Cai Z.L."/>
            <person name="Qin H."/>
            <person name="Bao Y."/>
            <person name="Leung R.K.K."/>
            <person name="Ng P.K.S."/>
            <person name="Zou J."/>
            <person name="Zhong X.J."/>
            <person name="Ran P.X."/>
            <person name="Zhong N.S."/>
            <person name="Liu Z.G."/>
            <person name="Tsui S.K.W."/>
        </authorList>
    </citation>
    <scope>NUCLEOTIDE SEQUENCE</scope>
    <source>
        <strain evidence="4">Derf</strain>
        <tissue evidence="4">Whole organism</tissue>
    </source>
</reference>
<feature type="compositionally biased region" description="Low complexity" evidence="2">
    <location>
        <begin position="422"/>
        <end position="435"/>
    </location>
</feature>
<evidence type="ECO:0000259" key="3">
    <source>
        <dbReference type="PROSITE" id="PS50238"/>
    </source>
</evidence>
<dbReference type="GO" id="GO:0007165">
    <property type="term" value="P:signal transduction"/>
    <property type="evidence" value="ECO:0007669"/>
    <property type="project" value="InterPro"/>
</dbReference>
<dbReference type="InterPro" id="IPR000198">
    <property type="entry name" value="RhoGAP_dom"/>
</dbReference>
<protein>
    <submittedName>
        <fullName evidence="4">Rho GTPase-activating protein 19</fullName>
    </submittedName>
</protein>
<dbReference type="PANTHER" id="PTHR14963">
    <property type="entry name" value="RHO GTPASE ACTIVATING PROTEIN 18,19-RELATED"/>
    <property type="match status" value="1"/>
</dbReference>
<feature type="region of interest" description="Disordered" evidence="2">
    <location>
        <begin position="573"/>
        <end position="594"/>
    </location>
</feature>
<dbReference type="PROSITE" id="PS50238">
    <property type="entry name" value="RHOGAP"/>
    <property type="match status" value="1"/>
</dbReference>
<feature type="region of interest" description="Disordered" evidence="2">
    <location>
        <begin position="670"/>
        <end position="704"/>
    </location>
</feature>
<keyword evidence="5" id="KW-1185">Reference proteome</keyword>
<gene>
    <name evidence="4" type="primary">ARHGAP19</name>
    <name evidence="4" type="ORF">DERF_010533</name>
</gene>
<dbReference type="SUPFAM" id="SSF48350">
    <property type="entry name" value="GTPase activation domain, GAP"/>
    <property type="match status" value="1"/>
</dbReference>
<organism evidence="4 5">
    <name type="scientific">Dermatophagoides farinae</name>
    <name type="common">American house dust mite</name>
    <dbReference type="NCBI Taxonomy" id="6954"/>
    <lineage>
        <taxon>Eukaryota</taxon>
        <taxon>Metazoa</taxon>
        <taxon>Ecdysozoa</taxon>
        <taxon>Arthropoda</taxon>
        <taxon>Chelicerata</taxon>
        <taxon>Arachnida</taxon>
        <taxon>Acari</taxon>
        <taxon>Acariformes</taxon>
        <taxon>Sarcoptiformes</taxon>
        <taxon>Astigmata</taxon>
        <taxon>Psoroptidia</taxon>
        <taxon>Analgoidea</taxon>
        <taxon>Pyroglyphidae</taxon>
        <taxon>Dermatophagoidinae</taxon>
        <taxon>Dermatophagoides</taxon>
    </lineage>
</organism>
<dbReference type="SMART" id="SM00324">
    <property type="entry name" value="RhoGAP"/>
    <property type="match status" value="1"/>
</dbReference>